<evidence type="ECO:0000259" key="2">
    <source>
        <dbReference type="PROSITE" id="PS50937"/>
    </source>
</evidence>
<sequence>MLSIGAFARRSRLSMKALRLYDRLGLLTPTHVDQGSGYRWYRESQLPTARLVAMLRRLDMPLTQVAKVISAAGPRRAELVASYWDAVERRIASQRELAAHLRIRLSGEERSFRMFEIQQRDVPEQTVLTDRRHLLVDELPNWIAATMGRLLQSAEGYGGVVSAPFVVYHGEVNQDSDGPVEVCVPVGAAPHESTGSAIRSEPVHSEAYVRLTKAQVEYPQILSAYDAVAQWIGSNGRAVSGSPREVYFADWNAAGPGDEVCDVAFPMR</sequence>
<dbReference type="Proteomes" id="UP000612893">
    <property type="component" value="Unassembled WGS sequence"/>
</dbReference>
<feature type="domain" description="HTH merR-type" evidence="2">
    <location>
        <begin position="1"/>
        <end position="71"/>
    </location>
</feature>
<evidence type="ECO:0000313" key="3">
    <source>
        <dbReference type="EMBL" id="MBJ7597569.1"/>
    </source>
</evidence>
<keyword evidence="4" id="KW-1185">Reference proteome</keyword>
<dbReference type="InterPro" id="IPR047057">
    <property type="entry name" value="MerR_fam"/>
</dbReference>
<keyword evidence="1" id="KW-0238">DNA-binding</keyword>
<dbReference type="InterPro" id="IPR011256">
    <property type="entry name" value="Reg_factor_effector_dom_sf"/>
</dbReference>
<reference evidence="3" key="1">
    <citation type="submission" date="2020-10" db="EMBL/GenBank/DDBJ databases">
        <title>Ca. Dormibacterota MAGs.</title>
        <authorList>
            <person name="Montgomery K."/>
        </authorList>
    </citation>
    <scope>NUCLEOTIDE SEQUENCE [LARGE SCALE GENOMIC DNA]</scope>
    <source>
        <strain evidence="3">SC8812_S17_10</strain>
    </source>
</reference>
<dbReference type="InterPro" id="IPR009061">
    <property type="entry name" value="DNA-bd_dom_put_sf"/>
</dbReference>
<dbReference type="CDD" id="cd01107">
    <property type="entry name" value="HTH_BmrR"/>
    <property type="match status" value="1"/>
</dbReference>
<gene>
    <name evidence="3" type="ORF">JF922_05725</name>
</gene>
<dbReference type="Pfam" id="PF13411">
    <property type="entry name" value="MerR_1"/>
    <property type="match status" value="1"/>
</dbReference>
<dbReference type="PANTHER" id="PTHR30204:SF97">
    <property type="entry name" value="MERR FAMILY REGULATORY PROTEIN"/>
    <property type="match status" value="1"/>
</dbReference>
<dbReference type="Gene3D" id="3.20.80.10">
    <property type="entry name" value="Regulatory factor, effector binding domain"/>
    <property type="match status" value="1"/>
</dbReference>
<dbReference type="RefSeq" id="WP_350341351.1">
    <property type="nucleotide sequence ID" value="NZ_JAEKNR010000067.1"/>
</dbReference>
<organism evidence="3 4">
    <name type="scientific">Candidatus Nephthysia bennettiae</name>
    <dbReference type="NCBI Taxonomy" id="3127016"/>
    <lineage>
        <taxon>Bacteria</taxon>
        <taxon>Bacillati</taxon>
        <taxon>Candidatus Dormiibacterota</taxon>
        <taxon>Candidatus Dormibacteria</taxon>
        <taxon>Candidatus Dormibacterales</taxon>
        <taxon>Candidatus Dormibacteraceae</taxon>
        <taxon>Candidatus Nephthysia</taxon>
    </lineage>
</organism>
<dbReference type="SUPFAM" id="SSF46955">
    <property type="entry name" value="Putative DNA-binding domain"/>
    <property type="match status" value="1"/>
</dbReference>
<evidence type="ECO:0000256" key="1">
    <source>
        <dbReference type="ARBA" id="ARBA00023125"/>
    </source>
</evidence>
<name>A0A934K296_9BACT</name>
<proteinExistence type="predicted"/>
<comment type="caution">
    <text evidence="3">The sequence shown here is derived from an EMBL/GenBank/DDBJ whole genome shotgun (WGS) entry which is preliminary data.</text>
</comment>
<dbReference type="PROSITE" id="PS50937">
    <property type="entry name" value="HTH_MERR_2"/>
    <property type="match status" value="1"/>
</dbReference>
<dbReference type="GO" id="GO:0003677">
    <property type="term" value="F:DNA binding"/>
    <property type="evidence" value="ECO:0007669"/>
    <property type="project" value="UniProtKB-KW"/>
</dbReference>
<protein>
    <submittedName>
        <fullName evidence="3">MerR family transcriptional regulator</fullName>
    </submittedName>
</protein>
<dbReference type="InterPro" id="IPR000551">
    <property type="entry name" value="MerR-type_HTH_dom"/>
</dbReference>
<dbReference type="PROSITE" id="PS00552">
    <property type="entry name" value="HTH_MERR_1"/>
    <property type="match status" value="1"/>
</dbReference>
<dbReference type="Gene3D" id="1.10.1660.10">
    <property type="match status" value="1"/>
</dbReference>
<dbReference type="AlphaFoldDB" id="A0A934K296"/>
<dbReference type="SUPFAM" id="SSF55136">
    <property type="entry name" value="Probable bacterial effector-binding domain"/>
    <property type="match status" value="1"/>
</dbReference>
<evidence type="ECO:0000313" key="4">
    <source>
        <dbReference type="Proteomes" id="UP000612893"/>
    </source>
</evidence>
<accession>A0A934K296</accession>
<dbReference type="EMBL" id="JAEKNR010000067">
    <property type="protein sequence ID" value="MBJ7597569.1"/>
    <property type="molecule type" value="Genomic_DNA"/>
</dbReference>
<dbReference type="SMART" id="SM00422">
    <property type="entry name" value="HTH_MERR"/>
    <property type="match status" value="1"/>
</dbReference>
<dbReference type="PANTHER" id="PTHR30204">
    <property type="entry name" value="REDOX-CYCLING DRUG-SENSING TRANSCRIPTIONAL ACTIVATOR SOXR"/>
    <property type="match status" value="1"/>
</dbReference>